<organism evidence="10 11">
    <name type="scientific">Cyanidioschyzon merolae (strain NIES-3377 / 10D)</name>
    <name type="common">Unicellular red alga</name>
    <dbReference type="NCBI Taxonomy" id="280699"/>
    <lineage>
        <taxon>Eukaryota</taxon>
        <taxon>Rhodophyta</taxon>
        <taxon>Bangiophyceae</taxon>
        <taxon>Cyanidiales</taxon>
        <taxon>Cyanidiaceae</taxon>
        <taxon>Cyanidioschyzon</taxon>
    </lineage>
</organism>
<dbReference type="eggNOG" id="KOG1905">
    <property type="taxonomic scope" value="Eukaryota"/>
</dbReference>
<dbReference type="RefSeq" id="XP_005537033.1">
    <property type="nucleotide sequence ID" value="XM_005536976.1"/>
</dbReference>
<dbReference type="PANTHER" id="PTHR11085:SF12">
    <property type="entry name" value="NAD-DEPENDENT PROTEIN DEACYLASE SIRTUIN-6"/>
    <property type="match status" value="1"/>
</dbReference>
<evidence type="ECO:0000313" key="10">
    <source>
        <dbReference type="EMBL" id="BAM80997.1"/>
    </source>
</evidence>
<dbReference type="AlphaFoldDB" id="M1VDT0"/>
<accession>M1VDT0</accession>
<protein>
    <recommendedName>
        <fullName evidence="1">protein acetyllysine N-acetyltransferase</fullName>
        <ecNumber evidence="1">2.3.1.286</ecNumber>
    </recommendedName>
</protein>
<dbReference type="HOGENOM" id="CLU_483458_0_0_1"/>
<dbReference type="GO" id="GO:0003714">
    <property type="term" value="F:transcription corepressor activity"/>
    <property type="evidence" value="ECO:0007669"/>
    <property type="project" value="TreeGrafter"/>
</dbReference>
<evidence type="ECO:0000256" key="1">
    <source>
        <dbReference type="ARBA" id="ARBA00012928"/>
    </source>
</evidence>
<proteinExistence type="inferred from homology"/>
<reference evidence="10 11" key="2">
    <citation type="journal article" date="2007" name="BMC Biol.">
        <title>A 100%-complete sequence reveals unusually simple genomic features in the hot-spring red alga Cyanidioschyzon merolae.</title>
        <authorList>
            <person name="Nozaki H."/>
            <person name="Takano H."/>
            <person name="Misumi O."/>
            <person name="Terasawa K."/>
            <person name="Matsuzaki M."/>
            <person name="Maruyama S."/>
            <person name="Nishida K."/>
            <person name="Yagisawa F."/>
            <person name="Yoshida Y."/>
            <person name="Fujiwara T."/>
            <person name="Takio S."/>
            <person name="Tamura K."/>
            <person name="Chung S.J."/>
            <person name="Nakamura S."/>
            <person name="Kuroiwa H."/>
            <person name="Tanaka K."/>
            <person name="Sato N."/>
            <person name="Kuroiwa T."/>
        </authorList>
    </citation>
    <scope>NUCLEOTIDE SEQUENCE [LARGE SCALE GENOMIC DNA]</scope>
    <source>
        <strain evidence="10 11">10D</strain>
    </source>
</reference>
<evidence type="ECO:0000256" key="2">
    <source>
        <dbReference type="ARBA" id="ARBA00022679"/>
    </source>
</evidence>
<dbReference type="GeneID" id="16995165"/>
<feature type="active site" description="Proton acceptor" evidence="7">
    <location>
        <position position="169"/>
    </location>
</feature>
<comment type="similarity">
    <text evidence="6">Belongs to the sirtuin family. Class IV subfamily.</text>
</comment>
<name>M1VDT0_CYAM1</name>
<dbReference type="Proteomes" id="UP000007014">
    <property type="component" value="Chromosome 13"/>
</dbReference>
<feature type="domain" description="Deacetylase sirtuin-type" evidence="9">
    <location>
        <begin position="27"/>
        <end position="306"/>
    </location>
</feature>
<dbReference type="SUPFAM" id="SSF52467">
    <property type="entry name" value="DHS-like NAD/FAD-binding domain"/>
    <property type="match status" value="1"/>
</dbReference>
<dbReference type="InterPro" id="IPR050134">
    <property type="entry name" value="NAD-dep_sirtuin_deacylases"/>
</dbReference>
<dbReference type="InterPro" id="IPR026590">
    <property type="entry name" value="Ssirtuin_cat_dom"/>
</dbReference>
<reference evidence="10 11" key="1">
    <citation type="journal article" date="2004" name="Nature">
        <title>Genome sequence of the ultrasmall unicellular red alga Cyanidioschyzon merolae 10D.</title>
        <authorList>
            <person name="Matsuzaki M."/>
            <person name="Misumi O."/>
            <person name="Shin-i T."/>
            <person name="Maruyama S."/>
            <person name="Takahara M."/>
            <person name="Miyagishima S."/>
            <person name="Mori T."/>
            <person name="Nishida K."/>
            <person name="Yagisawa F."/>
            <person name="Nishida K."/>
            <person name="Yoshida Y."/>
            <person name="Nishimura Y."/>
            <person name="Nakao S."/>
            <person name="Kobayashi T."/>
            <person name="Momoyama Y."/>
            <person name="Higashiyama T."/>
            <person name="Minoda A."/>
            <person name="Sano M."/>
            <person name="Nomoto H."/>
            <person name="Oishi K."/>
            <person name="Hayashi H."/>
            <person name="Ohta F."/>
            <person name="Nishizaka S."/>
            <person name="Haga S."/>
            <person name="Miura S."/>
            <person name="Morishita T."/>
            <person name="Kabeya Y."/>
            <person name="Terasawa K."/>
            <person name="Suzuki Y."/>
            <person name="Ishii Y."/>
            <person name="Asakawa S."/>
            <person name="Takano H."/>
            <person name="Ohta N."/>
            <person name="Kuroiwa H."/>
            <person name="Tanaka K."/>
            <person name="Shimizu N."/>
            <person name="Sugano S."/>
            <person name="Sato N."/>
            <person name="Nozaki H."/>
            <person name="Ogasawara N."/>
            <person name="Kohara Y."/>
            <person name="Kuroiwa T."/>
        </authorList>
    </citation>
    <scope>NUCLEOTIDE SEQUENCE [LARGE SCALE GENOMIC DNA]</scope>
    <source>
        <strain evidence="10 11">10D</strain>
    </source>
</reference>
<evidence type="ECO:0000256" key="6">
    <source>
        <dbReference type="ARBA" id="ARBA00038170"/>
    </source>
</evidence>
<evidence type="ECO:0000256" key="5">
    <source>
        <dbReference type="ARBA" id="ARBA00023027"/>
    </source>
</evidence>
<dbReference type="GO" id="GO:0017136">
    <property type="term" value="F:histone deacetylase activity, NAD-dependent"/>
    <property type="evidence" value="ECO:0007669"/>
    <property type="project" value="TreeGrafter"/>
</dbReference>
<dbReference type="PROSITE" id="PS50305">
    <property type="entry name" value="SIRTUIN"/>
    <property type="match status" value="1"/>
</dbReference>
<keyword evidence="5" id="KW-0520">NAD</keyword>
<feature type="compositionally biased region" description="Basic residues" evidence="8">
    <location>
        <begin position="555"/>
        <end position="564"/>
    </location>
</feature>
<dbReference type="GO" id="GO:0000122">
    <property type="term" value="P:negative regulation of transcription by RNA polymerase II"/>
    <property type="evidence" value="ECO:0007669"/>
    <property type="project" value="TreeGrafter"/>
</dbReference>
<dbReference type="Pfam" id="PF02146">
    <property type="entry name" value="SIR2"/>
    <property type="match status" value="1"/>
</dbReference>
<evidence type="ECO:0000259" key="9">
    <source>
        <dbReference type="PROSITE" id="PS50305"/>
    </source>
</evidence>
<feature type="region of interest" description="Disordered" evidence="8">
    <location>
        <begin position="71"/>
        <end position="100"/>
    </location>
</feature>
<dbReference type="GO" id="GO:0005634">
    <property type="term" value="C:nucleus"/>
    <property type="evidence" value="ECO:0007669"/>
    <property type="project" value="TreeGrafter"/>
</dbReference>
<dbReference type="OrthoDB" id="424302at2759"/>
<dbReference type="GO" id="GO:0070403">
    <property type="term" value="F:NAD+ binding"/>
    <property type="evidence" value="ECO:0007669"/>
    <property type="project" value="InterPro"/>
</dbReference>
<keyword evidence="11" id="KW-1185">Reference proteome</keyword>
<keyword evidence="3 7" id="KW-0479">Metal-binding</keyword>
<feature type="compositionally biased region" description="Basic and acidic residues" evidence="8">
    <location>
        <begin position="542"/>
        <end position="554"/>
    </location>
</feature>
<dbReference type="GO" id="GO:0046872">
    <property type="term" value="F:metal ion binding"/>
    <property type="evidence" value="ECO:0007669"/>
    <property type="project" value="UniProtKB-KW"/>
</dbReference>
<dbReference type="InterPro" id="IPR003000">
    <property type="entry name" value="Sirtuin"/>
</dbReference>
<feature type="binding site" evidence="7">
    <location>
        <position position="180"/>
    </location>
    <ligand>
        <name>Zn(2+)</name>
        <dbReference type="ChEBI" id="CHEBI:29105"/>
    </ligand>
</feature>
<evidence type="ECO:0000256" key="3">
    <source>
        <dbReference type="ARBA" id="ARBA00022723"/>
    </source>
</evidence>
<evidence type="ECO:0000256" key="7">
    <source>
        <dbReference type="PROSITE-ProRule" id="PRU00236"/>
    </source>
</evidence>
<dbReference type="InterPro" id="IPR029035">
    <property type="entry name" value="DHS-like_NAD/FAD-binding_dom"/>
</dbReference>
<dbReference type="Gene3D" id="2.20.28.200">
    <property type="match status" value="1"/>
</dbReference>
<feature type="binding site" evidence="7">
    <location>
        <position position="177"/>
    </location>
    <ligand>
        <name>Zn(2+)</name>
        <dbReference type="ChEBI" id="CHEBI:29105"/>
    </ligand>
</feature>
<feature type="binding site" evidence="7">
    <location>
        <position position="202"/>
    </location>
    <ligand>
        <name>Zn(2+)</name>
        <dbReference type="ChEBI" id="CHEBI:29105"/>
    </ligand>
</feature>
<evidence type="ECO:0000256" key="8">
    <source>
        <dbReference type="SAM" id="MobiDB-lite"/>
    </source>
</evidence>
<feature type="binding site" evidence="7">
    <location>
        <position position="205"/>
    </location>
    <ligand>
        <name>Zn(2+)</name>
        <dbReference type="ChEBI" id="CHEBI:29105"/>
    </ligand>
</feature>
<keyword evidence="2" id="KW-0808">Transferase</keyword>
<dbReference type="Gene3D" id="3.40.50.1220">
    <property type="entry name" value="TPP-binding domain"/>
    <property type="match status" value="1"/>
</dbReference>
<evidence type="ECO:0000313" key="11">
    <source>
        <dbReference type="Proteomes" id="UP000007014"/>
    </source>
</evidence>
<evidence type="ECO:0000256" key="4">
    <source>
        <dbReference type="ARBA" id="ARBA00022833"/>
    </source>
</evidence>
<sequence>MAHDYAGRLRPYENKGRLGLAPDWDRLLDVQRKVQVLAQWLRAACGDVVVHTGAGVSTAAGVRDFRGPHGVWSEATRSKNGRSRPGVAPGAAQQHEPLTRDGARCADVIDPRTQPPPPDCSLELAAPTWSHWALTELVRRGLVRRIVTQNIDGLHLRSGLARHRLSELHGNIFAEQCERCGQIFLNDVVVPTVGGRRTGHQCVYCAWRGQRASTRDMLLDWEDPLPQADLMGATEDSRNARLCLVMGSSLQMVPAATLPALCLRKDGARLVIVNASWTARDDAAHLVIRAPTDMVMLLLLDELALLPPGDARVRLWRPQLTLGVRWRQRPRQSRPSVDVCVWNGNGNAPGLTLDHTLHGACKREPSKHNSSCADTPLYWIPLHGRMIADANQVPALEALELDASGHLSLTVAGFGQRSCAEPPFCTAAAVSIRLGFPLAPRGTSQPPLVVPNVWYFLSIPRAGWLEFNVVAYRAYVVRLLASEWVQSERIQLPPALLFYREDDRRRCSCIVCGASVPPQKRTHHVQCVHAEALGQRAASAPDLERQRNDLQGRRSEKRARLPRV</sequence>
<gene>
    <name evidence="10" type="ORF">CYME_CMM136C</name>
</gene>
<dbReference type="STRING" id="280699.M1VDT0"/>
<keyword evidence="4 7" id="KW-0862">Zinc</keyword>
<dbReference type="EC" id="2.3.1.286" evidence="1"/>
<feature type="region of interest" description="Disordered" evidence="8">
    <location>
        <begin position="538"/>
        <end position="564"/>
    </location>
</feature>
<dbReference type="EMBL" id="AP006495">
    <property type="protein sequence ID" value="BAM80997.1"/>
    <property type="molecule type" value="Genomic_DNA"/>
</dbReference>
<dbReference type="PANTHER" id="PTHR11085">
    <property type="entry name" value="NAD-DEPENDENT PROTEIN DEACYLASE SIRTUIN-5, MITOCHONDRIAL-RELATED"/>
    <property type="match status" value="1"/>
</dbReference>
<dbReference type="Gramene" id="CMM136CT">
    <property type="protein sequence ID" value="CMM136CT"/>
    <property type="gene ID" value="CMM136C"/>
</dbReference>
<dbReference type="KEGG" id="cme:CYME_CMM136C"/>